<keyword evidence="2" id="KW-1185">Reference proteome</keyword>
<evidence type="ECO:0000313" key="1">
    <source>
        <dbReference type="EMBL" id="SFT97150.1"/>
    </source>
</evidence>
<reference evidence="2" key="1">
    <citation type="submission" date="2016-10" db="EMBL/GenBank/DDBJ databases">
        <authorList>
            <person name="Varghese N."/>
            <person name="Submissions S."/>
        </authorList>
    </citation>
    <scope>NUCLEOTIDE SEQUENCE [LARGE SCALE GENOMIC DNA]</scope>
    <source>
        <strain evidence="2">DSM 17465</strain>
    </source>
</reference>
<dbReference type="Proteomes" id="UP000183371">
    <property type="component" value="Unassembled WGS sequence"/>
</dbReference>
<name>A0A1I7CCK5_9HYPH</name>
<organism evidence="1 2">
    <name type="scientific">Pseudovibrio denitrificans</name>
    <dbReference type="NCBI Taxonomy" id="258256"/>
    <lineage>
        <taxon>Bacteria</taxon>
        <taxon>Pseudomonadati</taxon>
        <taxon>Pseudomonadota</taxon>
        <taxon>Alphaproteobacteria</taxon>
        <taxon>Hyphomicrobiales</taxon>
        <taxon>Stappiaceae</taxon>
        <taxon>Pseudovibrio</taxon>
    </lineage>
</organism>
<gene>
    <name evidence="1" type="ORF">SAMN05444141_105440</name>
</gene>
<proteinExistence type="predicted"/>
<sequence length="162" mass="18095">MFVGGSLLSFEVAILLWEELAMPPCLMWQWQILHKAYVRASGGEATKPLGTISSQIAYCHYVGSLKAQPPEREEMRKPKYIWGPAEGAKIGDGRGIGRVPDNPEICMRVDRFTQENGAIGWYYVVSEGREFIEDGHRLSKWEAVLAAEEVYDSSGICKASLI</sequence>
<evidence type="ECO:0000313" key="2">
    <source>
        <dbReference type="Proteomes" id="UP000183371"/>
    </source>
</evidence>
<accession>A0A1I7CCK5</accession>
<dbReference type="EMBL" id="FPBD01000005">
    <property type="protein sequence ID" value="SFT97150.1"/>
    <property type="molecule type" value="Genomic_DNA"/>
</dbReference>
<protein>
    <submittedName>
        <fullName evidence="1">Uncharacterized protein</fullName>
    </submittedName>
</protein>
<dbReference type="AlphaFoldDB" id="A0A1I7CCK5"/>